<keyword evidence="5 10" id="KW-0547">Nucleotide-binding</keyword>
<dbReference type="HAMAP" id="MF_01261">
    <property type="entry name" value="CCA_bact_type1"/>
    <property type="match status" value="1"/>
</dbReference>
<feature type="binding site" evidence="10">
    <location>
        <position position="137"/>
    </location>
    <ligand>
        <name>ATP</name>
        <dbReference type="ChEBI" id="CHEBI:30616"/>
    </ligand>
</feature>
<keyword evidence="13" id="KW-1185">Reference proteome</keyword>
<dbReference type="InterPro" id="IPR002646">
    <property type="entry name" value="PolA_pol_head_dom"/>
</dbReference>
<feature type="binding site" evidence="10">
    <location>
        <position position="140"/>
    </location>
    <ligand>
        <name>CTP</name>
        <dbReference type="ChEBI" id="CHEBI:37563"/>
    </ligand>
</feature>
<comment type="function">
    <text evidence="10">Catalyzes the addition and repair of the essential 3'-terminal CCA sequence in tRNAs without using a nucleic acid template. Adds these three nucleotides in the order of C, C, and A to the tRNA nucleotide-73, using CTP and ATP as substrates and producing inorganic pyrophosphate. tRNA 3'-terminal CCA addition is required both for tRNA processing and repair. Also involved in tRNA surveillance by mediating tandem CCA addition to generate a CCACCA at the 3' terminus of unstable tRNAs. While stable tRNAs receive only 3'-terminal CCA, unstable tRNAs are marked with CCACCA and rapidly degraded.</text>
</comment>
<gene>
    <name evidence="10" type="primary">cca</name>
    <name evidence="12" type="ORF">GCM10023095_21940</name>
</gene>
<evidence type="ECO:0000256" key="2">
    <source>
        <dbReference type="ARBA" id="ARBA00022694"/>
    </source>
</evidence>
<dbReference type="InterPro" id="IPR006674">
    <property type="entry name" value="HD_domain"/>
</dbReference>
<comment type="catalytic activity">
    <reaction evidence="10">
        <text>a tRNA with a 3' CCA end + 2 CTP + ATP = a tRNA with a 3' CCACCA end + 3 diphosphate</text>
        <dbReference type="Rhea" id="RHEA:76235"/>
        <dbReference type="Rhea" id="RHEA-COMP:10468"/>
        <dbReference type="Rhea" id="RHEA-COMP:18655"/>
        <dbReference type="ChEBI" id="CHEBI:30616"/>
        <dbReference type="ChEBI" id="CHEBI:33019"/>
        <dbReference type="ChEBI" id="CHEBI:37563"/>
        <dbReference type="ChEBI" id="CHEBI:83071"/>
        <dbReference type="ChEBI" id="CHEBI:195187"/>
    </reaction>
</comment>
<evidence type="ECO:0000256" key="6">
    <source>
        <dbReference type="ARBA" id="ARBA00022800"/>
    </source>
</evidence>
<comment type="domain">
    <text evidence="10">Comprises two domains: an N-terminal domain containing the nucleotidyltransferase activity and a C-terminal HD domain associated with both phosphodiesterase and phosphatase activities.</text>
</comment>
<keyword evidence="1 10" id="KW-0808">Transferase</keyword>
<evidence type="ECO:0000256" key="10">
    <source>
        <dbReference type="HAMAP-Rule" id="MF_01261"/>
    </source>
</evidence>
<evidence type="ECO:0000256" key="1">
    <source>
        <dbReference type="ARBA" id="ARBA00022679"/>
    </source>
</evidence>
<dbReference type="InterPro" id="IPR032828">
    <property type="entry name" value="PolyA_RNA-bd"/>
</dbReference>
<dbReference type="Gene3D" id="3.30.460.10">
    <property type="entry name" value="Beta Polymerase, domain 2"/>
    <property type="match status" value="1"/>
</dbReference>
<keyword evidence="3 10" id="KW-0548">Nucleotidyltransferase</keyword>
<feature type="binding site" evidence="10">
    <location>
        <position position="140"/>
    </location>
    <ligand>
        <name>ATP</name>
        <dbReference type="ChEBI" id="CHEBI:30616"/>
    </ligand>
</feature>
<dbReference type="SUPFAM" id="SSF81301">
    <property type="entry name" value="Nucleotidyltransferase"/>
    <property type="match status" value="1"/>
</dbReference>
<feature type="binding site" evidence="10">
    <location>
        <position position="137"/>
    </location>
    <ligand>
        <name>CTP</name>
        <dbReference type="ChEBI" id="CHEBI:37563"/>
    </ligand>
</feature>
<keyword evidence="10" id="KW-0511">Multifunctional enzyme</keyword>
<comment type="cofactor">
    <cofactor evidence="10">
        <name>Mg(2+)</name>
        <dbReference type="ChEBI" id="CHEBI:18420"/>
    </cofactor>
    <text evidence="10">Magnesium is required for nucleotidyltransferase activity.</text>
</comment>
<reference evidence="13" key="1">
    <citation type="journal article" date="2019" name="Int. J. Syst. Evol. Microbiol.">
        <title>The Global Catalogue of Microorganisms (GCM) 10K type strain sequencing project: providing services to taxonomists for standard genome sequencing and annotation.</title>
        <authorList>
            <consortium name="The Broad Institute Genomics Platform"/>
            <consortium name="The Broad Institute Genome Sequencing Center for Infectious Disease"/>
            <person name="Wu L."/>
            <person name="Ma J."/>
        </authorList>
    </citation>
    <scope>NUCLEOTIDE SEQUENCE [LARGE SCALE GENOMIC DNA]</scope>
    <source>
        <strain evidence="13">JCM 32226</strain>
    </source>
</reference>
<comment type="miscellaneous">
    <text evidence="10">A single active site specifically recognizes both ATP and CTP and is responsible for their addition.</text>
</comment>
<dbReference type="Pfam" id="PF01743">
    <property type="entry name" value="PolyA_pol"/>
    <property type="match status" value="1"/>
</dbReference>
<dbReference type="Proteomes" id="UP001501321">
    <property type="component" value="Unassembled WGS sequence"/>
</dbReference>
<feature type="binding site" evidence="10">
    <location>
        <position position="23"/>
    </location>
    <ligand>
        <name>Mg(2+)</name>
        <dbReference type="ChEBI" id="CHEBI:18420"/>
    </ligand>
</feature>
<comment type="subunit">
    <text evidence="10">Monomer. Can also form homodimers and oligomers.</text>
</comment>
<dbReference type="Pfam" id="PF01966">
    <property type="entry name" value="HD"/>
    <property type="match status" value="1"/>
</dbReference>
<organism evidence="12 13">
    <name type="scientific">Pseudaeromonas paramecii</name>
    <dbReference type="NCBI Taxonomy" id="2138166"/>
    <lineage>
        <taxon>Bacteria</taxon>
        <taxon>Pseudomonadati</taxon>
        <taxon>Pseudomonadota</taxon>
        <taxon>Gammaproteobacteria</taxon>
        <taxon>Aeromonadales</taxon>
        <taxon>Aeromonadaceae</taxon>
        <taxon>Pseudaeromonas</taxon>
    </lineage>
</organism>
<feature type="binding site" evidence="10">
    <location>
        <position position="11"/>
    </location>
    <ligand>
        <name>CTP</name>
        <dbReference type="ChEBI" id="CHEBI:37563"/>
    </ligand>
</feature>
<feature type="binding site" evidence="10">
    <location>
        <position position="11"/>
    </location>
    <ligand>
        <name>ATP</name>
        <dbReference type="ChEBI" id="CHEBI:30616"/>
    </ligand>
</feature>
<dbReference type="PANTHER" id="PTHR47545:SF1">
    <property type="entry name" value="MULTIFUNCTIONAL CCA PROTEIN"/>
    <property type="match status" value="1"/>
</dbReference>
<comment type="similarity">
    <text evidence="10">Belongs to the tRNA nucleotidyltransferase/poly(A) polymerase family. Bacterial CCA-adding enzyme type 1 subfamily.</text>
</comment>
<feature type="binding site" evidence="10">
    <location>
        <position position="91"/>
    </location>
    <ligand>
        <name>ATP</name>
        <dbReference type="ChEBI" id="CHEBI:30616"/>
    </ligand>
</feature>
<keyword evidence="2 10" id="KW-0819">tRNA processing</keyword>
<protein>
    <recommendedName>
        <fullName evidence="10">Multifunctional CCA protein</fullName>
    </recommendedName>
    <domain>
        <recommendedName>
            <fullName evidence="10">CCA-adding enzyme</fullName>
            <ecNumber evidence="10">2.7.7.72</ecNumber>
        </recommendedName>
        <alternativeName>
            <fullName evidence="10">CCA tRNA nucleotidyltransferase</fullName>
        </alternativeName>
        <alternativeName>
            <fullName evidence="10">tRNA CCA-pyrophosphorylase</fullName>
        </alternativeName>
        <alternativeName>
            <fullName evidence="10">tRNA adenylyl-/cytidylyl-transferase</fullName>
        </alternativeName>
        <alternativeName>
            <fullName evidence="10">tRNA nucleotidyltransferase</fullName>
        </alternativeName>
        <alternativeName>
            <fullName evidence="10">tRNA-NT</fullName>
        </alternativeName>
    </domain>
    <domain>
        <recommendedName>
            <fullName evidence="10">2'-nucleotidase</fullName>
            <ecNumber evidence="10">3.1.3.-</ecNumber>
        </recommendedName>
    </domain>
    <domain>
        <recommendedName>
            <fullName evidence="10">2',3'-cyclic phosphodiesterase</fullName>
            <ecNumber evidence="10">3.1.4.-</ecNumber>
        </recommendedName>
    </domain>
    <domain>
        <recommendedName>
            <fullName evidence="10">Phosphatase</fullName>
        </recommendedName>
    </domain>
</protein>
<evidence type="ECO:0000256" key="8">
    <source>
        <dbReference type="ARBA" id="ARBA00022842"/>
    </source>
</evidence>
<feature type="domain" description="HD" evidence="11">
    <location>
        <begin position="228"/>
        <end position="329"/>
    </location>
</feature>
<dbReference type="EC" id="3.1.4.-" evidence="10"/>
<comment type="caution">
    <text evidence="12">The sequence shown here is derived from an EMBL/GenBank/DDBJ whole genome shotgun (WGS) entry which is preliminary data.</text>
</comment>
<feature type="binding site" evidence="10">
    <location>
        <position position="91"/>
    </location>
    <ligand>
        <name>CTP</name>
        <dbReference type="ChEBI" id="CHEBI:37563"/>
    </ligand>
</feature>
<keyword evidence="9 10" id="KW-0694">RNA-binding</keyword>
<keyword evidence="10" id="KW-0378">Hydrolase</keyword>
<evidence type="ECO:0000313" key="13">
    <source>
        <dbReference type="Proteomes" id="UP001501321"/>
    </source>
</evidence>
<proteinExistence type="inferred from homology"/>
<dbReference type="NCBIfam" id="NF008137">
    <property type="entry name" value="PRK10885.1"/>
    <property type="match status" value="1"/>
</dbReference>
<comment type="cofactor">
    <cofactor evidence="10">
        <name>Ni(2+)</name>
        <dbReference type="ChEBI" id="CHEBI:49786"/>
    </cofactor>
    <text evidence="10">Nickel for phosphatase activity.</text>
</comment>
<evidence type="ECO:0000259" key="11">
    <source>
        <dbReference type="PROSITE" id="PS51831"/>
    </source>
</evidence>
<keyword evidence="10" id="KW-0533">Nickel</keyword>
<keyword evidence="6 10" id="KW-0692">RNA repair</keyword>
<accession>A0ABP8QBG3</accession>
<dbReference type="CDD" id="cd05398">
    <property type="entry name" value="NT_ClassII-CCAase"/>
    <property type="match status" value="1"/>
</dbReference>
<dbReference type="Gene3D" id="1.10.3090.10">
    <property type="entry name" value="cca-adding enzyme, domain 2"/>
    <property type="match status" value="1"/>
</dbReference>
<feature type="binding site" evidence="10">
    <location>
        <position position="8"/>
    </location>
    <ligand>
        <name>ATP</name>
        <dbReference type="ChEBI" id="CHEBI:30616"/>
    </ligand>
</feature>
<evidence type="ECO:0000256" key="5">
    <source>
        <dbReference type="ARBA" id="ARBA00022741"/>
    </source>
</evidence>
<dbReference type="PANTHER" id="PTHR47545">
    <property type="entry name" value="MULTIFUNCTIONAL CCA PROTEIN"/>
    <property type="match status" value="1"/>
</dbReference>
<name>A0ABP8QBG3_9GAMM</name>
<dbReference type="Pfam" id="PF12627">
    <property type="entry name" value="PolyA_pol_RNAbd"/>
    <property type="match status" value="1"/>
</dbReference>
<evidence type="ECO:0000256" key="9">
    <source>
        <dbReference type="ARBA" id="ARBA00022884"/>
    </source>
</evidence>
<dbReference type="EC" id="3.1.3.-" evidence="10"/>
<dbReference type="InterPro" id="IPR050124">
    <property type="entry name" value="tRNA_CCA-adding_enzyme"/>
</dbReference>
<evidence type="ECO:0000256" key="4">
    <source>
        <dbReference type="ARBA" id="ARBA00022723"/>
    </source>
</evidence>
<evidence type="ECO:0000313" key="12">
    <source>
        <dbReference type="EMBL" id="GAA4500308.1"/>
    </source>
</evidence>
<sequence>MEIYLVGGAVRDELLGLTVHERDYVVVGARAEALLEQGFTPVGRDFPVFLHPQTKEEYALARIERKQGHGYTGFACYAAPEVTLEEDLLRRDLTINAMARDAQGQLHDPYGGLADLQARRLRHVSPAFAEDPLRVLRVARFAARFHEQGFTVAPDTQALMQQMAASGELDHLTPERVWKELDKVLAGPHPQVFFEVLRACGALKVLLPELDRLFGVPARPQWHPEIDTGVHALMAIAQAARLSQDTAVRFATVCHDFGKGLTPAHILPSHHGHGERGLPLIQAVCERFKVPTEHRELALLVSELHSLIHTALGLRSSTLLKLFHRVDGWRRPQRLYQLLDCCRADFHGRLGFEDRPYPEPEYMAAAFEAARAVPVQPIVAAGYRGEAIRQQLDRARLLAIREVKRQWNER</sequence>
<feature type="binding site" evidence="10">
    <location>
        <position position="21"/>
    </location>
    <ligand>
        <name>Mg(2+)</name>
        <dbReference type="ChEBI" id="CHEBI:18420"/>
    </ligand>
</feature>
<keyword evidence="7 10" id="KW-0067">ATP-binding</keyword>
<dbReference type="PIRSF" id="PIRSF000813">
    <property type="entry name" value="CCA_bact"/>
    <property type="match status" value="1"/>
</dbReference>
<dbReference type="PROSITE" id="PS51831">
    <property type="entry name" value="HD"/>
    <property type="match status" value="1"/>
</dbReference>
<dbReference type="SUPFAM" id="SSF81891">
    <property type="entry name" value="Poly A polymerase C-terminal region-like"/>
    <property type="match status" value="1"/>
</dbReference>
<comment type="catalytic activity">
    <reaction evidence="10">
        <text>a tRNA precursor + 2 CTP + ATP = a tRNA with a 3' CCA end + 3 diphosphate</text>
        <dbReference type="Rhea" id="RHEA:14433"/>
        <dbReference type="Rhea" id="RHEA-COMP:10465"/>
        <dbReference type="Rhea" id="RHEA-COMP:10468"/>
        <dbReference type="ChEBI" id="CHEBI:30616"/>
        <dbReference type="ChEBI" id="CHEBI:33019"/>
        <dbReference type="ChEBI" id="CHEBI:37563"/>
        <dbReference type="ChEBI" id="CHEBI:74896"/>
        <dbReference type="ChEBI" id="CHEBI:83071"/>
        <dbReference type="EC" id="2.7.7.72"/>
    </reaction>
</comment>
<keyword evidence="4 10" id="KW-0479">Metal-binding</keyword>
<dbReference type="InterPro" id="IPR043519">
    <property type="entry name" value="NT_sf"/>
</dbReference>
<feature type="binding site" evidence="10">
    <location>
        <position position="8"/>
    </location>
    <ligand>
        <name>CTP</name>
        <dbReference type="ChEBI" id="CHEBI:37563"/>
    </ligand>
</feature>
<dbReference type="RefSeq" id="WP_345012988.1">
    <property type="nucleotide sequence ID" value="NZ_BAABFC010000013.1"/>
</dbReference>
<dbReference type="EMBL" id="BAABFC010000013">
    <property type="protein sequence ID" value="GAA4500308.1"/>
    <property type="molecule type" value="Genomic_DNA"/>
</dbReference>
<evidence type="ECO:0000256" key="3">
    <source>
        <dbReference type="ARBA" id="ARBA00022695"/>
    </source>
</evidence>
<keyword evidence="8 10" id="KW-0460">Magnesium</keyword>
<dbReference type="InterPro" id="IPR012006">
    <property type="entry name" value="CCA_bact"/>
</dbReference>
<dbReference type="HAMAP" id="MF_01262">
    <property type="entry name" value="CCA_bact_type2"/>
    <property type="match status" value="1"/>
</dbReference>
<dbReference type="EC" id="2.7.7.72" evidence="10"/>
<evidence type="ECO:0000256" key="7">
    <source>
        <dbReference type="ARBA" id="ARBA00022840"/>
    </source>
</evidence>